<evidence type="ECO:0000256" key="7">
    <source>
        <dbReference type="ARBA" id="ARBA00022807"/>
    </source>
</evidence>
<evidence type="ECO:0000256" key="5">
    <source>
        <dbReference type="ARBA" id="ARBA00022786"/>
    </source>
</evidence>
<dbReference type="OrthoDB" id="292964at2759"/>
<feature type="compositionally biased region" description="Low complexity" evidence="8">
    <location>
        <begin position="357"/>
        <end position="375"/>
    </location>
</feature>
<dbReference type="InParanoid" id="K1VPD7"/>
<dbReference type="Gene3D" id="3.90.70.10">
    <property type="entry name" value="Cysteine proteinases"/>
    <property type="match status" value="1"/>
</dbReference>
<dbReference type="InterPro" id="IPR038765">
    <property type="entry name" value="Papain-like_cys_pep_sf"/>
</dbReference>
<dbReference type="HOGENOM" id="CLU_005922_2_1_1"/>
<sequence>MSRPPLPSPPGSGHDQPHRTFDQLKLLAFDNSPPDKYSPKQWFDTALRQAEHARQAERRQNKAEQFIAYTRLVTAYNNALHHSRIREAKAADPAWATRLTDFKQTWEQALHKAKALKEELRQADAALMSPPPPPKPQPEKQGWVAASPEETDIRSTSLEREPGGSIADRMKALSGRGMDVKRISRELPANGSRPPSVVSNGTGRRPSLPRPPSPPGPAANGSPVVASLSTGGSSKSTGSSIEQQPSPVANGHLGLINNVPSPAPDSGRPSPVRGALPKPPGPPGMQRSPSDSDAALAHFEQSFPSIDTFATQFESPPEIIVPTPVPAPAPTGVAVPKRSPLPEIPRSKPSEVDLPELPSFPSFPSLPSVPTDLPGQPRPPLPPPPAPIDPKDVVPSPPSPDLDSEIRRPASQPAETKKDEAFSPPTEELSALDLESSVATAKPIPPAPDHQLRFDAAKKPPPETMPVPSPRHEDSSLAPSPRTSSRAVAQPSTSPGSGSTAVAIPGYSPTHAGKPTFPRTNVLEPNDLRTYFMNFDVDVLLLDVRSEDEWKKSYVGAEYYNRGCHINVVWIDPTIIMRSGMTSAGLEDALSLSPPAQQEAFARRHQYDLVVIYDSRSKNFPPKGADPTPVSRMWDMIYSNEYSKILPRCPVLLVGGYQGWFEFIDFRARQGAARQNQAQGHKPVNSISEREAAEKRAKRQQHVYQPGSYAKGIPDTFSSGSPQSMTGGYHSHSASLSHHFPSSYNAAPYQSPYSTPGTPGDYAAAPARPSLPPKHGSSQSISSYAGAGGIAPLPKASIHPGAGTRRQSGYLDSQYSGHHASRPSIDYPQPHALGRLPQQPPAAASHSLERRDSRTLVRADVRHDQLAPNSGCRYWRDPKLGLTGLKNLGNTCYMNSTIQCLSATLPFARFFLDGHYKKEVNLTNTLGTRGNLAHAFAELLSALWKEHYTFLSPITFRQKSIINFKSDFAGTEQHDSQEFLSFVMDGLHEDLNRVRVKPKPVEMTPQREAELETLPPQIASDKEWAIYKQRNDSFIVDVFQGQYMNRMECLTCHKWLTLDLPTSRKPIVLPELFDRYVQPEILDGDDKCPKLRQLRPKLTYRFCPRCKKNRRASKTMTIVRLPPVLMIQLKRFLPVNGGQFWDKSDTPVIFPLKNLDLTRYVPVRQPNGTEDLDDPRTQIGPFKYDLYAVSNHMGTLSSGHYTAFVKGSDHWSFCEDSRVTPATEQDVVNRPAYILFYKRVLAQ</sequence>
<keyword evidence="4 10" id="KW-0645">Protease</keyword>
<evidence type="ECO:0000256" key="6">
    <source>
        <dbReference type="ARBA" id="ARBA00022801"/>
    </source>
</evidence>
<feature type="compositionally biased region" description="Polar residues" evidence="8">
    <location>
        <begin position="805"/>
        <end position="816"/>
    </location>
</feature>
<dbReference type="Pfam" id="PF00443">
    <property type="entry name" value="UCH"/>
    <property type="match status" value="1"/>
</dbReference>
<feature type="compositionally biased region" description="Basic and acidic residues" evidence="8">
    <location>
        <begin position="151"/>
        <end position="162"/>
    </location>
</feature>
<feature type="compositionally biased region" description="Pro residues" evidence="8">
    <location>
        <begin position="208"/>
        <end position="217"/>
    </location>
</feature>
<feature type="region of interest" description="Disordered" evidence="8">
    <location>
        <begin position="751"/>
        <end position="855"/>
    </location>
</feature>
<feature type="compositionally biased region" description="Polar residues" evidence="8">
    <location>
        <begin position="716"/>
        <end position="736"/>
    </location>
</feature>
<dbReference type="PROSITE" id="PS00972">
    <property type="entry name" value="USP_1"/>
    <property type="match status" value="1"/>
</dbReference>
<evidence type="ECO:0000259" key="9">
    <source>
        <dbReference type="PROSITE" id="PS50235"/>
    </source>
</evidence>
<evidence type="ECO:0000313" key="11">
    <source>
        <dbReference type="Proteomes" id="UP000006757"/>
    </source>
</evidence>
<evidence type="ECO:0000256" key="4">
    <source>
        <dbReference type="ARBA" id="ARBA00022670"/>
    </source>
</evidence>
<feature type="region of interest" description="Disordered" evidence="8">
    <location>
        <begin position="1"/>
        <end position="20"/>
    </location>
</feature>
<reference evidence="10 11" key="1">
    <citation type="journal article" date="2012" name="Eukaryot. Cell">
        <title>Genome sequence of the Trichosporon asahii environmental strain CBS 8904.</title>
        <authorList>
            <person name="Yang R.Y."/>
            <person name="Li H.T."/>
            <person name="Zhu H."/>
            <person name="Zhou G.P."/>
            <person name="Wang M."/>
            <person name="Wang L."/>
        </authorList>
    </citation>
    <scope>NUCLEOTIDE SEQUENCE [LARGE SCALE GENOMIC DNA]</scope>
    <source>
        <strain evidence="10 11">CBS 8904</strain>
    </source>
</reference>
<dbReference type="InterPro" id="IPR018200">
    <property type="entry name" value="USP_CS"/>
</dbReference>
<feature type="compositionally biased region" description="Pro residues" evidence="8">
    <location>
        <begin position="1"/>
        <end position="10"/>
    </location>
</feature>
<dbReference type="InterPro" id="IPR036873">
    <property type="entry name" value="Rhodanese-like_dom_sf"/>
</dbReference>
<dbReference type="OMA" id="EWAIYRQ"/>
<dbReference type="GO" id="GO:0004843">
    <property type="term" value="F:cysteine-type deubiquitinase activity"/>
    <property type="evidence" value="ECO:0007669"/>
    <property type="project" value="UniProtKB-EC"/>
</dbReference>
<evidence type="ECO:0000256" key="3">
    <source>
        <dbReference type="ARBA" id="ARBA00012759"/>
    </source>
</evidence>
<dbReference type="Gene3D" id="1.20.58.80">
    <property type="entry name" value="Phosphotransferase system, lactose/cellobiose-type IIA subunit"/>
    <property type="match status" value="1"/>
</dbReference>
<keyword evidence="6" id="KW-0378">Hydrolase</keyword>
<dbReference type="PANTHER" id="PTHR21646:SF95">
    <property type="entry name" value="UBIQUITIN CARBOXYL-TERMINAL HYDROLASE 4-RELATED"/>
    <property type="match status" value="1"/>
</dbReference>
<comment type="similarity">
    <text evidence="2">Belongs to the peptidase C19 family.</text>
</comment>
<evidence type="ECO:0000256" key="8">
    <source>
        <dbReference type="SAM" id="MobiDB-lite"/>
    </source>
</evidence>
<feature type="compositionally biased region" description="Polar residues" evidence="8">
    <location>
        <begin position="302"/>
        <end position="314"/>
    </location>
</feature>
<feature type="region of interest" description="Disordered" evidence="8">
    <location>
        <begin position="674"/>
        <end position="736"/>
    </location>
</feature>
<keyword evidence="5" id="KW-0833">Ubl conjugation pathway</keyword>
<dbReference type="InterPro" id="IPR001394">
    <property type="entry name" value="Peptidase_C19_UCH"/>
</dbReference>
<dbReference type="EMBL" id="AMBO01000320">
    <property type="protein sequence ID" value="EKD01342.1"/>
    <property type="molecule type" value="Genomic_DNA"/>
</dbReference>
<feature type="region of interest" description="Disordered" evidence="8">
    <location>
        <begin position="126"/>
        <end position="166"/>
    </location>
</feature>
<dbReference type="Proteomes" id="UP000006757">
    <property type="component" value="Unassembled WGS sequence"/>
</dbReference>
<dbReference type="AlphaFoldDB" id="K1VPD7"/>
<organism evidence="10 11">
    <name type="scientific">Trichosporon asahii var. asahii (strain CBS 8904)</name>
    <name type="common">Yeast</name>
    <dbReference type="NCBI Taxonomy" id="1220162"/>
    <lineage>
        <taxon>Eukaryota</taxon>
        <taxon>Fungi</taxon>
        <taxon>Dikarya</taxon>
        <taxon>Basidiomycota</taxon>
        <taxon>Agaricomycotina</taxon>
        <taxon>Tremellomycetes</taxon>
        <taxon>Trichosporonales</taxon>
        <taxon>Trichosporonaceae</taxon>
        <taxon>Trichosporon</taxon>
    </lineage>
</organism>
<dbReference type="SUPFAM" id="SSF52821">
    <property type="entry name" value="Rhodanese/Cell cycle control phosphatase"/>
    <property type="match status" value="1"/>
</dbReference>
<dbReference type="CDD" id="cd02674">
    <property type="entry name" value="Peptidase_C19R"/>
    <property type="match status" value="1"/>
</dbReference>
<feature type="compositionally biased region" description="Basic and acidic residues" evidence="8">
    <location>
        <begin position="450"/>
        <end position="461"/>
    </location>
</feature>
<feature type="region of interest" description="Disordered" evidence="8">
    <location>
        <begin position="183"/>
        <end position="519"/>
    </location>
</feature>
<dbReference type="PROSITE" id="PS00973">
    <property type="entry name" value="USP_2"/>
    <property type="match status" value="1"/>
</dbReference>
<dbReference type="PROSITE" id="PS50235">
    <property type="entry name" value="USP_3"/>
    <property type="match status" value="1"/>
</dbReference>
<dbReference type="SUPFAM" id="SSF54001">
    <property type="entry name" value="Cysteine proteinases"/>
    <property type="match status" value="1"/>
</dbReference>
<proteinExistence type="inferred from homology"/>
<evidence type="ECO:0000256" key="1">
    <source>
        <dbReference type="ARBA" id="ARBA00000707"/>
    </source>
</evidence>
<dbReference type="EC" id="3.4.19.12" evidence="3"/>
<dbReference type="PANTHER" id="PTHR21646">
    <property type="entry name" value="UBIQUITIN CARBOXYL-TERMINAL HYDROLASE"/>
    <property type="match status" value="1"/>
</dbReference>
<evidence type="ECO:0000256" key="2">
    <source>
        <dbReference type="ARBA" id="ARBA00009085"/>
    </source>
</evidence>
<dbReference type="InterPro" id="IPR028889">
    <property type="entry name" value="USP"/>
</dbReference>
<feature type="compositionally biased region" description="Polar residues" evidence="8">
    <location>
        <begin position="477"/>
        <end position="500"/>
    </location>
</feature>
<dbReference type="STRING" id="1220162.K1VPD7"/>
<feature type="compositionally biased region" description="Pro residues" evidence="8">
    <location>
        <begin position="376"/>
        <end position="388"/>
    </location>
</feature>
<feature type="compositionally biased region" description="Low complexity" evidence="8">
    <location>
        <begin position="218"/>
        <end position="240"/>
    </location>
</feature>
<keyword evidence="11" id="KW-1185">Reference proteome</keyword>
<dbReference type="Gene3D" id="3.40.250.10">
    <property type="entry name" value="Rhodanese-like domain"/>
    <property type="match status" value="1"/>
</dbReference>
<keyword evidence="7" id="KW-0788">Thiol protease</keyword>
<feature type="domain" description="USP" evidence="9">
    <location>
        <begin position="883"/>
        <end position="1240"/>
    </location>
</feature>
<dbReference type="InterPro" id="IPR050185">
    <property type="entry name" value="Ub_carboxyl-term_hydrolase"/>
</dbReference>
<name>K1VPD7_TRIAC</name>
<dbReference type="GO" id="GO:0006508">
    <property type="term" value="P:proteolysis"/>
    <property type="evidence" value="ECO:0007669"/>
    <property type="project" value="UniProtKB-KW"/>
</dbReference>
<accession>K1VPD7</accession>
<dbReference type="eggNOG" id="KOG1868">
    <property type="taxonomic scope" value="Eukaryota"/>
</dbReference>
<gene>
    <name evidence="10" type="ORF">A1Q2_04368</name>
</gene>
<comment type="catalytic activity">
    <reaction evidence="1">
        <text>Thiol-dependent hydrolysis of ester, thioester, amide, peptide and isopeptide bonds formed by the C-terminal Gly of ubiquitin (a 76-residue protein attached to proteins as an intracellular targeting signal).</text>
        <dbReference type="EC" id="3.4.19.12"/>
    </reaction>
</comment>
<evidence type="ECO:0000313" key="10">
    <source>
        <dbReference type="EMBL" id="EKD01342.1"/>
    </source>
</evidence>
<protein>
    <recommendedName>
        <fullName evidence="3">ubiquitinyl hydrolase 1</fullName>
        <ecNumber evidence="3">3.4.19.12</ecNumber>
    </recommendedName>
</protein>
<dbReference type="GO" id="GO:0016579">
    <property type="term" value="P:protein deubiquitination"/>
    <property type="evidence" value="ECO:0007669"/>
    <property type="project" value="InterPro"/>
</dbReference>
<comment type="caution">
    <text evidence="10">The sequence shown here is derived from an EMBL/GenBank/DDBJ whole genome shotgun (WGS) entry which is preliminary data.</text>
</comment>